<proteinExistence type="predicted"/>
<feature type="transmembrane region" description="Helical" evidence="2">
    <location>
        <begin position="107"/>
        <end position="130"/>
    </location>
</feature>
<feature type="transmembrane region" description="Helical" evidence="2">
    <location>
        <begin position="79"/>
        <end position="100"/>
    </location>
</feature>
<feature type="transmembrane region" description="Helical" evidence="2">
    <location>
        <begin position="336"/>
        <end position="361"/>
    </location>
</feature>
<feature type="compositionally biased region" description="Polar residues" evidence="1">
    <location>
        <begin position="454"/>
        <end position="466"/>
    </location>
</feature>
<comment type="caution">
    <text evidence="3">The sequence shown here is derived from an EMBL/GenBank/DDBJ whole genome shotgun (WGS) entry which is preliminary data.</text>
</comment>
<organism evidence="3 4">
    <name type="scientific">Coprinellus micaceus</name>
    <name type="common">Glistening ink-cap mushroom</name>
    <name type="synonym">Coprinus micaceus</name>
    <dbReference type="NCBI Taxonomy" id="71717"/>
    <lineage>
        <taxon>Eukaryota</taxon>
        <taxon>Fungi</taxon>
        <taxon>Dikarya</taxon>
        <taxon>Basidiomycota</taxon>
        <taxon>Agaricomycotina</taxon>
        <taxon>Agaricomycetes</taxon>
        <taxon>Agaricomycetidae</taxon>
        <taxon>Agaricales</taxon>
        <taxon>Agaricineae</taxon>
        <taxon>Psathyrellaceae</taxon>
        <taxon>Coprinellus</taxon>
    </lineage>
</organism>
<evidence type="ECO:0000256" key="2">
    <source>
        <dbReference type="SAM" id="Phobius"/>
    </source>
</evidence>
<feature type="transmembrane region" description="Helical" evidence="2">
    <location>
        <begin position="142"/>
        <end position="164"/>
    </location>
</feature>
<evidence type="ECO:0000313" key="3">
    <source>
        <dbReference type="EMBL" id="TEB15737.1"/>
    </source>
</evidence>
<feature type="transmembrane region" description="Helical" evidence="2">
    <location>
        <begin position="44"/>
        <end position="67"/>
    </location>
</feature>
<feature type="compositionally biased region" description="Basic and acidic residues" evidence="1">
    <location>
        <begin position="437"/>
        <end position="447"/>
    </location>
</feature>
<reference evidence="3 4" key="1">
    <citation type="journal article" date="2019" name="Nat. Ecol. Evol.">
        <title>Megaphylogeny resolves global patterns of mushroom evolution.</title>
        <authorList>
            <person name="Varga T."/>
            <person name="Krizsan K."/>
            <person name="Foldi C."/>
            <person name="Dima B."/>
            <person name="Sanchez-Garcia M."/>
            <person name="Sanchez-Ramirez S."/>
            <person name="Szollosi G.J."/>
            <person name="Szarkandi J.G."/>
            <person name="Papp V."/>
            <person name="Albert L."/>
            <person name="Andreopoulos W."/>
            <person name="Angelini C."/>
            <person name="Antonin V."/>
            <person name="Barry K.W."/>
            <person name="Bougher N.L."/>
            <person name="Buchanan P."/>
            <person name="Buyck B."/>
            <person name="Bense V."/>
            <person name="Catcheside P."/>
            <person name="Chovatia M."/>
            <person name="Cooper J."/>
            <person name="Damon W."/>
            <person name="Desjardin D."/>
            <person name="Finy P."/>
            <person name="Geml J."/>
            <person name="Haridas S."/>
            <person name="Hughes K."/>
            <person name="Justo A."/>
            <person name="Karasinski D."/>
            <person name="Kautmanova I."/>
            <person name="Kiss B."/>
            <person name="Kocsube S."/>
            <person name="Kotiranta H."/>
            <person name="LaButti K.M."/>
            <person name="Lechner B.E."/>
            <person name="Liimatainen K."/>
            <person name="Lipzen A."/>
            <person name="Lukacs Z."/>
            <person name="Mihaltcheva S."/>
            <person name="Morgado L.N."/>
            <person name="Niskanen T."/>
            <person name="Noordeloos M.E."/>
            <person name="Ohm R.A."/>
            <person name="Ortiz-Santana B."/>
            <person name="Ovrebo C."/>
            <person name="Racz N."/>
            <person name="Riley R."/>
            <person name="Savchenko A."/>
            <person name="Shiryaev A."/>
            <person name="Soop K."/>
            <person name="Spirin V."/>
            <person name="Szebenyi C."/>
            <person name="Tomsovsky M."/>
            <person name="Tulloss R.E."/>
            <person name="Uehling J."/>
            <person name="Grigoriev I.V."/>
            <person name="Vagvolgyi C."/>
            <person name="Papp T."/>
            <person name="Martin F.M."/>
            <person name="Miettinen O."/>
            <person name="Hibbett D.S."/>
            <person name="Nagy L.G."/>
        </authorList>
    </citation>
    <scope>NUCLEOTIDE SEQUENCE [LARGE SCALE GENOMIC DNA]</scope>
    <source>
        <strain evidence="3 4">FP101781</strain>
    </source>
</reference>
<evidence type="ECO:0000256" key="1">
    <source>
        <dbReference type="SAM" id="MobiDB-lite"/>
    </source>
</evidence>
<sequence>MAETQTQTQGDSDVANHRAEIRPQVPIDDEWIPQILLNEGLRLFFLRAVVASSLVTTGFMLYATVALGRYTQSKPTLKWAIPAVLLTVFTTAHHIGTAFGPLFPLPVWVDICLTVLESICCFAAIGYLTFYSNQLGAQWFPSYGLAALVGFWILSFSVVTLALLKTINYVGARRTSSYQQPVAEGDSKKPAWWKYPAHNLFGRRMWGRNVPGESKWLARLRGLIALIAVCALVAFGLFQTIVTPIAELGKIPHRAYRIAGIDYNTAMGRDVRDVQSACSSCGPAIRATTNLTSAVAATARWRQQGSGPAQLQQPVPVAFKEVLDGTPRLPQQIRPIGLSALGGLGSLLSTILAVLLGTSLVQAILRSKPNSPFGILHDTDSLQEERAKQYPKLDDDIDKARKEKGILAYLLNTLIDGESENKNASSTGIGAGPSSGHNHDEESRGSKEGASGKGEQTSEMGHSTEVTVKEGTDKVQ</sequence>
<keyword evidence="4" id="KW-1185">Reference proteome</keyword>
<keyword evidence="2" id="KW-0812">Transmembrane</keyword>
<dbReference type="AlphaFoldDB" id="A0A4Y7S3L6"/>
<protein>
    <submittedName>
        <fullName evidence="3">Uncharacterized protein</fullName>
    </submittedName>
</protein>
<gene>
    <name evidence="3" type="ORF">FA13DRAFT_1804932</name>
</gene>
<evidence type="ECO:0000313" key="4">
    <source>
        <dbReference type="Proteomes" id="UP000298030"/>
    </source>
</evidence>
<name>A0A4Y7S3L6_COPMI</name>
<feature type="region of interest" description="Disordered" evidence="1">
    <location>
        <begin position="422"/>
        <end position="476"/>
    </location>
</feature>
<feature type="compositionally biased region" description="Basic and acidic residues" evidence="1">
    <location>
        <begin position="467"/>
        <end position="476"/>
    </location>
</feature>
<keyword evidence="2" id="KW-0472">Membrane</keyword>
<dbReference type="Proteomes" id="UP000298030">
    <property type="component" value="Unassembled WGS sequence"/>
</dbReference>
<dbReference type="EMBL" id="QPFP01000348">
    <property type="protein sequence ID" value="TEB15737.1"/>
    <property type="molecule type" value="Genomic_DNA"/>
</dbReference>
<feature type="transmembrane region" description="Helical" evidence="2">
    <location>
        <begin position="223"/>
        <end position="242"/>
    </location>
</feature>
<keyword evidence="2" id="KW-1133">Transmembrane helix</keyword>
<accession>A0A4Y7S3L6</accession>